<keyword evidence="3" id="KW-1185">Reference proteome</keyword>
<evidence type="ECO:0000313" key="2">
    <source>
        <dbReference type="EMBL" id="KAJ5596303.1"/>
    </source>
</evidence>
<evidence type="ECO:0000256" key="1">
    <source>
        <dbReference type="SAM" id="MobiDB-lite"/>
    </source>
</evidence>
<accession>A0AAD6GXL4</accession>
<name>A0AAD6GXL4_9EURO</name>
<comment type="caution">
    <text evidence="2">The sequence shown here is derived from an EMBL/GenBank/DDBJ whole genome shotgun (WGS) entry which is preliminary data.</text>
</comment>
<proteinExistence type="predicted"/>
<dbReference type="EMBL" id="JAQJAC010000002">
    <property type="protein sequence ID" value="KAJ5596303.1"/>
    <property type="molecule type" value="Genomic_DNA"/>
</dbReference>
<dbReference type="Proteomes" id="UP001216150">
    <property type="component" value="Unassembled WGS sequence"/>
</dbReference>
<feature type="region of interest" description="Disordered" evidence="1">
    <location>
        <begin position="1"/>
        <end position="40"/>
    </location>
</feature>
<dbReference type="AlphaFoldDB" id="A0AAD6GXL4"/>
<organism evidence="2 3">
    <name type="scientific">Penicillium hetheringtonii</name>
    <dbReference type="NCBI Taxonomy" id="911720"/>
    <lineage>
        <taxon>Eukaryota</taxon>
        <taxon>Fungi</taxon>
        <taxon>Dikarya</taxon>
        <taxon>Ascomycota</taxon>
        <taxon>Pezizomycotina</taxon>
        <taxon>Eurotiomycetes</taxon>
        <taxon>Eurotiomycetidae</taxon>
        <taxon>Eurotiales</taxon>
        <taxon>Aspergillaceae</taxon>
        <taxon>Penicillium</taxon>
    </lineage>
</organism>
<protein>
    <submittedName>
        <fullName evidence="2">Uncharacterized protein</fullName>
    </submittedName>
</protein>
<evidence type="ECO:0000313" key="3">
    <source>
        <dbReference type="Proteomes" id="UP001216150"/>
    </source>
</evidence>
<gene>
    <name evidence="2" type="ORF">N7450_002761</name>
</gene>
<sequence>MSHTHERGQMQNSFSADMKDQLNVNGSLPSKPQMVNGGRARNPIPWPVSLSAGGPLNRASVTRLVATRVRGLLAERQGAEGCGGVGRSQVAIVILAKEGSAKYHNGMTSTDPSTCPGTNFTLDYCPMQ</sequence>
<reference evidence="2 3" key="1">
    <citation type="journal article" date="2023" name="IMA Fungus">
        <title>Comparative genomic study of the Penicillium genus elucidates a diverse pangenome and 15 lateral gene transfer events.</title>
        <authorList>
            <person name="Petersen C."/>
            <person name="Sorensen T."/>
            <person name="Nielsen M.R."/>
            <person name="Sondergaard T.E."/>
            <person name="Sorensen J.L."/>
            <person name="Fitzpatrick D.A."/>
            <person name="Frisvad J.C."/>
            <person name="Nielsen K.L."/>
        </authorList>
    </citation>
    <scope>NUCLEOTIDE SEQUENCE [LARGE SCALE GENOMIC DNA]</scope>
    <source>
        <strain evidence="2 3">IBT 29057</strain>
    </source>
</reference>